<dbReference type="EMBL" id="CAADJA010000002">
    <property type="protein sequence ID" value="VFS50379.1"/>
    <property type="molecule type" value="Genomic_DNA"/>
</dbReference>
<evidence type="ECO:0000256" key="2">
    <source>
        <dbReference type="ARBA" id="ARBA00023136"/>
    </source>
</evidence>
<dbReference type="EMBL" id="PDDX01000001">
    <property type="protein sequence ID" value="PHI30743.1"/>
    <property type="molecule type" value="Genomic_DNA"/>
</dbReference>
<feature type="chain" id="PRO_5033301187" evidence="5">
    <location>
        <begin position="19"/>
        <end position="103"/>
    </location>
</feature>
<organism evidence="7 9">
    <name type="scientific">Budvicia aquatica</name>
    <dbReference type="NCBI Taxonomy" id="82979"/>
    <lineage>
        <taxon>Bacteria</taxon>
        <taxon>Pseudomonadati</taxon>
        <taxon>Pseudomonadota</taxon>
        <taxon>Gammaproteobacteria</taxon>
        <taxon>Enterobacterales</taxon>
        <taxon>Budviciaceae</taxon>
        <taxon>Budvicia</taxon>
    </lineage>
</organism>
<keyword evidence="9" id="KW-1185">Reference proteome</keyword>
<feature type="signal peptide" evidence="5">
    <location>
        <begin position="1"/>
        <end position="18"/>
    </location>
</feature>
<keyword evidence="4" id="KW-0449">Lipoprotein</keyword>
<dbReference type="Proteomes" id="UP000224974">
    <property type="component" value="Unassembled WGS sequence"/>
</dbReference>
<dbReference type="RefSeq" id="WP_029095389.1">
    <property type="nucleotide sequence ID" value="NZ_BRLG01000001.1"/>
</dbReference>
<dbReference type="InterPro" id="IPR018660">
    <property type="entry name" value="MliC"/>
</dbReference>
<keyword evidence="1 5" id="KW-0732">Signal</keyword>
<dbReference type="Pfam" id="PF09864">
    <property type="entry name" value="MliC"/>
    <property type="match status" value="1"/>
</dbReference>
<dbReference type="Proteomes" id="UP000373449">
    <property type="component" value="Unassembled WGS sequence"/>
</dbReference>
<reference evidence="8 10" key="3">
    <citation type="submission" date="2019-03" db="EMBL/GenBank/DDBJ databases">
        <authorList>
            <consortium name="Pathogen Informatics"/>
        </authorList>
    </citation>
    <scope>NUCLEOTIDE SEQUENCE [LARGE SCALE GENOMIC DNA]</scope>
    <source>
        <strain evidence="8 10">NCTC12282</strain>
    </source>
</reference>
<dbReference type="OrthoDB" id="5588236at2"/>
<dbReference type="AlphaFoldDB" id="A0A2C6DPX5"/>
<dbReference type="Gene3D" id="2.40.128.200">
    <property type="match status" value="1"/>
</dbReference>
<dbReference type="STRING" id="1111728.GCA_000427805_03000"/>
<protein>
    <submittedName>
        <fullName evidence="7 8">Lysozyme inhibitor</fullName>
    </submittedName>
</protein>
<evidence type="ECO:0000259" key="6">
    <source>
        <dbReference type="Pfam" id="PF09864"/>
    </source>
</evidence>
<feature type="domain" description="C-type lysozyme inhibitor" evidence="6">
    <location>
        <begin position="32"/>
        <end position="93"/>
    </location>
</feature>
<evidence type="ECO:0000256" key="5">
    <source>
        <dbReference type="SAM" id="SignalP"/>
    </source>
</evidence>
<dbReference type="InterPro" id="IPR036328">
    <property type="entry name" value="MliC_sf"/>
</dbReference>
<name>A0A2C6DPX5_9GAMM</name>
<evidence type="ECO:0000256" key="1">
    <source>
        <dbReference type="ARBA" id="ARBA00022729"/>
    </source>
</evidence>
<reference evidence="9" key="2">
    <citation type="submission" date="2017-09" db="EMBL/GenBank/DDBJ databases">
        <title>FDA dAtabase for Regulatory Grade micrObial Sequences (FDA-ARGOS): Supporting development and validation of Infectious Disease Dx tests.</title>
        <authorList>
            <person name="Minogue T."/>
            <person name="Wolcott M."/>
            <person name="Wasieloski L."/>
            <person name="Aguilar W."/>
            <person name="Moore D."/>
            <person name="Tallon L."/>
            <person name="Sadzewicz L."/>
            <person name="Ott S."/>
            <person name="Zhao X."/>
            <person name="Nagaraj S."/>
            <person name="Vavikolanu K."/>
            <person name="Aluvathingal J."/>
            <person name="Nadendla S."/>
            <person name="Sichtig H."/>
        </authorList>
    </citation>
    <scope>NUCLEOTIDE SEQUENCE [LARGE SCALE GENOMIC DNA]</scope>
    <source>
        <strain evidence="9">FDAARGOS_387</strain>
    </source>
</reference>
<evidence type="ECO:0000313" key="8">
    <source>
        <dbReference type="EMBL" id="VFS50379.1"/>
    </source>
</evidence>
<proteinExistence type="predicted"/>
<keyword evidence="3" id="KW-0564">Palmitate</keyword>
<evidence type="ECO:0000313" key="9">
    <source>
        <dbReference type="Proteomes" id="UP000224974"/>
    </source>
</evidence>
<sequence>MKKLMLGLALVTLVGCNAAKTEKTTTETLIYYQCGNQPLDIRLDKEAQQVSVIIDGNEQHLRQVVSASGAQYSNAYYTFWSKGDSAMILRGTTIILNDCKLVP</sequence>
<dbReference type="PROSITE" id="PS51257">
    <property type="entry name" value="PROKAR_LIPOPROTEIN"/>
    <property type="match status" value="1"/>
</dbReference>
<reference evidence="7" key="1">
    <citation type="submission" date="2017-09" db="EMBL/GenBank/DDBJ databases">
        <title>FDA dAtabase for Regulatory Grade micrObial Sequences (FDA-ARGOS): Supporting development and validation of Infectious Disease Dx tests.</title>
        <authorList>
            <person name="Minogue T."/>
            <person name="Wolcott M."/>
            <person name="Wasieloski L."/>
            <person name="Aguilar W."/>
            <person name="Moore D."/>
            <person name="Tallon L.J."/>
            <person name="Sadzewicz L."/>
            <person name="Ott S."/>
            <person name="Zhao X."/>
            <person name="Nagaraj S."/>
            <person name="Vavikolanu K."/>
            <person name="Aluvathingal J."/>
            <person name="Nadendla S."/>
            <person name="Sichtig H."/>
        </authorList>
    </citation>
    <scope>NUCLEOTIDE SEQUENCE</scope>
    <source>
        <strain evidence="7">FDAARGOS_387</strain>
    </source>
</reference>
<dbReference type="SUPFAM" id="SSF141488">
    <property type="entry name" value="YdhA-like"/>
    <property type="match status" value="1"/>
</dbReference>
<keyword evidence="2" id="KW-0472">Membrane</keyword>
<evidence type="ECO:0000256" key="4">
    <source>
        <dbReference type="ARBA" id="ARBA00023288"/>
    </source>
</evidence>
<evidence type="ECO:0000256" key="3">
    <source>
        <dbReference type="ARBA" id="ARBA00023139"/>
    </source>
</evidence>
<evidence type="ECO:0000313" key="7">
    <source>
        <dbReference type="EMBL" id="PHI30743.1"/>
    </source>
</evidence>
<evidence type="ECO:0000313" key="10">
    <source>
        <dbReference type="Proteomes" id="UP000373449"/>
    </source>
</evidence>
<gene>
    <name evidence="8" type="primary">mliC</name>
    <name evidence="7" type="ORF">CRN84_16060</name>
    <name evidence="8" type="ORF">NCTC12282_04478</name>
</gene>
<accession>A0A2C6DPX5</accession>